<evidence type="ECO:0000256" key="1">
    <source>
        <dbReference type="SAM" id="MobiDB-lite"/>
    </source>
</evidence>
<dbReference type="Proteomes" id="UP000037891">
    <property type="component" value="Unassembled WGS sequence"/>
</dbReference>
<gene>
    <name evidence="2" type="ORF">ABJ99_3985</name>
</gene>
<feature type="region of interest" description="Disordered" evidence="1">
    <location>
        <begin position="1"/>
        <end position="37"/>
    </location>
</feature>
<reference evidence="2 3" key="1">
    <citation type="submission" date="2015-07" db="EMBL/GenBank/DDBJ databases">
        <authorList>
            <person name="Noorani M."/>
        </authorList>
    </citation>
    <scope>NUCLEOTIDE SEQUENCE [LARGE SCALE GENOMIC DNA]</scope>
    <source>
        <strain evidence="2 3">0788_9</strain>
    </source>
</reference>
<reference evidence="2 3" key="2">
    <citation type="submission" date="2015-10" db="EMBL/GenBank/DDBJ databases">
        <title>Comparative genomics and high-throughput reverse genetic screens identify a new phytobacterial MAMP and an Arabidopsis receptor required for immune elicitation.</title>
        <authorList>
            <person name="Mott G.A."/>
            <person name="Thakur S."/>
            <person name="Wang P.W."/>
            <person name="Desveaux D."/>
            <person name="Guttman D.S."/>
        </authorList>
    </citation>
    <scope>NUCLEOTIDE SEQUENCE [LARGE SCALE GENOMIC DNA]</scope>
    <source>
        <strain evidence="2 3">0788_9</strain>
    </source>
</reference>
<comment type="caution">
    <text evidence="2">The sequence shown here is derived from an EMBL/GenBank/DDBJ whole genome shotgun (WGS) entry which is preliminary data.</text>
</comment>
<dbReference type="AlphaFoldDB" id="A0A0N0XDT1"/>
<feature type="compositionally biased region" description="Basic and acidic residues" evidence="1">
    <location>
        <begin position="1"/>
        <end position="14"/>
    </location>
</feature>
<dbReference type="EMBL" id="LGLN01000013">
    <property type="protein sequence ID" value="KPC35575.1"/>
    <property type="molecule type" value="Genomic_DNA"/>
</dbReference>
<proteinExistence type="predicted"/>
<accession>A0A0N0XDT1</accession>
<feature type="compositionally biased region" description="Basic and acidic residues" evidence="1">
    <location>
        <begin position="25"/>
        <end position="37"/>
    </location>
</feature>
<evidence type="ECO:0000313" key="3">
    <source>
        <dbReference type="Proteomes" id="UP000037891"/>
    </source>
</evidence>
<organism evidence="2 3">
    <name type="scientific">Pseudomonas syringae pv. cilantro</name>
    <dbReference type="NCBI Taxonomy" id="81035"/>
    <lineage>
        <taxon>Bacteria</taxon>
        <taxon>Pseudomonadati</taxon>
        <taxon>Pseudomonadota</taxon>
        <taxon>Gammaproteobacteria</taxon>
        <taxon>Pseudomonadales</taxon>
        <taxon>Pseudomonadaceae</taxon>
        <taxon>Pseudomonas</taxon>
        <taxon>Pseudomonas syringae</taxon>
    </lineage>
</organism>
<protein>
    <submittedName>
        <fullName evidence="2">Uncharacterized protein</fullName>
    </submittedName>
</protein>
<evidence type="ECO:0000313" key="2">
    <source>
        <dbReference type="EMBL" id="KPC35575.1"/>
    </source>
</evidence>
<sequence>MRDATDIERTRLPVDARSGLTGKAYDPHSHDDAEKSK</sequence>
<name>A0A0N0XDT1_PSESX</name>
<dbReference type="PATRIC" id="fig|81035.3.peg.4244"/>